<feature type="compositionally biased region" description="Basic and acidic residues" evidence="1">
    <location>
        <begin position="1"/>
        <end position="13"/>
    </location>
</feature>
<organism evidence="2">
    <name type="scientific">marine sediment metagenome</name>
    <dbReference type="NCBI Taxonomy" id="412755"/>
    <lineage>
        <taxon>unclassified sequences</taxon>
        <taxon>metagenomes</taxon>
        <taxon>ecological metagenomes</taxon>
    </lineage>
</organism>
<gene>
    <name evidence="2" type="ORF">LCGC14_0968940</name>
</gene>
<protein>
    <recommendedName>
        <fullName evidence="3">Homeodomain phBC6A51-type domain-containing protein</fullName>
    </recommendedName>
</protein>
<proteinExistence type="predicted"/>
<evidence type="ECO:0000256" key="1">
    <source>
        <dbReference type="SAM" id="MobiDB-lite"/>
    </source>
</evidence>
<evidence type="ECO:0008006" key="3">
    <source>
        <dbReference type="Google" id="ProtNLM"/>
    </source>
</evidence>
<evidence type="ECO:0000313" key="2">
    <source>
        <dbReference type="EMBL" id="KKN17123.1"/>
    </source>
</evidence>
<sequence>MEGSPDKDTHIDPTRPQLGADRTPAGLALRLGFMDTFLADFRLNGNLTLACRAANVSRTTVYTWARDDVEGFAAAFAEAEQEACDRIEAEILRRGVEGWNEPVFYKGEETGKIRKYSDILLIFLAKARMPAKYRDRFEGMNLNLGDTLNVGNLSVGQRNNIISAIAALSEEELERLVSRGKSDD</sequence>
<reference evidence="2" key="1">
    <citation type="journal article" date="2015" name="Nature">
        <title>Complex archaea that bridge the gap between prokaryotes and eukaryotes.</title>
        <authorList>
            <person name="Spang A."/>
            <person name="Saw J.H."/>
            <person name="Jorgensen S.L."/>
            <person name="Zaremba-Niedzwiedzka K."/>
            <person name="Martijn J."/>
            <person name="Lind A.E."/>
            <person name="van Eijk R."/>
            <person name="Schleper C."/>
            <person name="Guy L."/>
            <person name="Ettema T.J."/>
        </authorList>
    </citation>
    <scope>NUCLEOTIDE SEQUENCE</scope>
</reference>
<dbReference type="EMBL" id="LAZR01003553">
    <property type="protein sequence ID" value="KKN17123.1"/>
    <property type="molecule type" value="Genomic_DNA"/>
</dbReference>
<name>A0A0F9RIK6_9ZZZZ</name>
<accession>A0A0F9RIK6</accession>
<feature type="region of interest" description="Disordered" evidence="1">
    <location>
        <begin position="1"/>
        <end position="22"/>
    </location>
</feature>
<comment type="caution">
    <text evidence="2">The sequence shown here is derived from an EMBL/GenBank/DDBJ whole genome shotgun (WGS) entry which is preliminary data.</text>
</comment>
<dbReference type="AlphaFoldDB" id="A0A0F9RIK6"/>
<dbReference type="Gene3D" id="1.10.10.60">
    <property type="entry name" value="Homeodomain-like"/>
    <property type="match status" value="1"/>
</dbReference>